<evidence type="ECO:0000256" key="9">
    <source>
        <dbReference type="SAM" id="Phobius"/>
    </source>
</evidence>
<evidence type="ECO:0000256" key="1">
    <source>
        <dbReference type="ARBA" id="ARBA00008894"/>
    </source>
</evidence>
<proteinExistence type="inferred from homology"/>
<feature type="transmembrane region" description="Helical" evidence="9">
    <location>
        <begin position="1008"/>
        <end position="1035"/>
    </location>
</feature>
<dbReference type="Pfam" id="PF23559">
    <property type="entry name" value="WHD_DRP"/>
    <property type="match status" value="1"/>
</dbReference>
<dbReference type="GO" id="GO:0042742">
    <property type="term" value="P:defense response to bacterium"/>
    <property type="evidence" value="ECO:0007669"/>
    <property type="project" value="UniProtKB-ARBA"/>
</dbReference>
<evidence type="ECO:0000259" key="11">
    <source>
        <dbReference type="Pfam" id="PF18052"/>
    </source>
</evidence>
<dbReference type="Gene3D" id="3.80.10.10">
    <property type="entry name" value="Ribonuclease Inhibitor"/>
    <property type="match status" value="2"/>
</dbReference>
<evidence type="ECO:0000313" key="14">
    <source>
        <dbReference type="EnsemblPlants" id="EMT09240"/>
    </source>
</evidence>
<dbReference type="InterPro" id="IPR002182">
    <property type="entry name" value="NB-ARC"/>
</dbReference>
<feature type="domain" description="Disease resistance R13L4/SHOC-2-like LRR" evidence="13">
    <location>
        <begin position="1061"/>
        <end position="1297"/>
    </location>
</feature>
<dbReference type="InterPro" id="IPR027417">
    <property type="entry name" value="P-loop_NTPase"/>
</dbReference>
<dbReference type="InterPro" id="IPR042197">
    <property type="entry name" value="Apaf_helical"/>
</dbReference>
<evidence type="ECO:0000259" key="13">
    <source>
        <dbReference type="Pfam" id="PF23598"/>
    </source>
</evidence>
<sequence>MESTALSIGKAVLSGAIGYASSAAAEEVALQLGIQADHAFIRDELEMMQAFLMAAHEEPDDNRVVKTWVKQVRDVSYNVEDCLQDFAVRLEDLSWWRIPCTLLDRRSVAKEMKELRAQVEDVSQRNTRYRLIKGSGSRPATTGGSSSIPTEEVLLHIAEATRTTLQEKKKVDLAQMIADDVSDLRTIAVWGASSDLGVTSIIRAAYDNQYVREKFQCRAWVRLTHPFNPSDFFVSLVRQFYEDSYEKTGKTTEGTTTGLKVLEKMSAQDNLVDEFNRYVTEKRYLVVITDVSTIEEWDWIKTYFPRKNGSRIIVSTQQFEVASLCTEKPYSVSEIDQKWSLDKDFYVFYKKVDAPTKEYDKPESSSKADIGTADSDGKEHVQKPSHESTVAVALEEDQLIDRAAAKAKVAHLVDQGGQVITICGMGGLGKTTLKPSHESTVAVALEEDQLIDRAAAKAKVAHLVDQGGQVITICGMGGLGKTTLVRSVYQQELGERFQRRAWLTMSRFAMSRSFNYEEFLRDLFHQLRSDHNEEKEFADVEKTRDETSGKESKPEANKEHTETKLTKIASEHKCLIVLDDLSSFVDWTLLKKLLLGNISNRIIVTTRELTVAKCCSVEGNQIYNLELLNEEEALNLFKKKVFKDIKERENYHRIPDLIEQAKLILKKCGGLPLAISTIGSYLATKPKTAMEWRSLNKHISAELEMNPELGMIKTVLTTSYDGLPYPLKFPFLYLSIFPANNGIRWKRLVRRWVVEGYSRGIHNKTAEEIGESYITDLINRSMVRPSSKGTTHRSGRVGFLEVHDLIREVGTSKSTEENLVFTLEEGSNLDIQGKIRHLAVSSSWTRDKNAFEIAFDLSHLRSLTIFAEYKPFFISDKMRLLRVLDLEDTNDLTSHQLHQIGKLRHLNYLSLRRCYKILRLPNSLGNLRHLQTLDVRDTGIINLPRSITKLQKLQYVRVGYVPGDDHKQREEFQDNTFAMRKCSFSVGNVIDVDEGLGLGGYFCYWWCWAFGGVLLCLLCMLAGVGFLLFVALFIIGRFSWVLMKDGFDGLPVEFMGLDPNGVKFPRGIRKLKSLRTLGVVNIDAGSSIIEDLQYLTDLRKLRVTGLNKKNYVKFFWAIAKHKCLESLLMRAEGEPGFYGCLDDLSSPPKNLQSLKLYGNLVKLPKWIHGLKDLVKLELGSSRILEHNDDIQSLGKLPNLAILRLLKESFVGKEVRFVFHREAFPSLVVLKMDLVPNLESVKFEEGATPKLELLQFRSSITQPAVGLFSGLASLPNLKEFILQNCNSKDLVEDLRCQLARNQNQNRPVLKTFQT</sequence>
<feature type="domain" description="Disease resistance N-terminal" evidence="11">
    <location>
        <begin position="12"/>
        <end position="94"/>
    </location>
</feature>
<evidence type="ECO:0000259" key="12">
    <source>
        <dbReference type="Pfam" id="PF23559"/>
    </source>
</evidence>
<evidence type="ECO:0000256" key="8">
    <source>
        <dbReference type="SAM" id="MobiDB-lite"/>
    </source>
</evidence>
<dbReference type="PRINTS" id="PR00364">
    <property type="entry name" value="DISEASERSIST"/>
</dbReference>
<dbReference type="SUPFAM" id="SSF52540">
    <property type="entry name" value="P-loop containing nucleoside triphosphate hydrolases"/>
    <property type="match status" value="2"/>
</dbReference>
<keyword evidence="5" id="KW-0611">Plant defense</keyword>
<keyword evidence="9" id="KW-0472">Membrane</keyword>
<dbReference type="InterPro" id="IPR055414">
    <property type="entry name" value="LRR_R13L4/SHOC2-like"/>
</dbReference>
<dbReference type="CDD" id="cd14798">
    <property type="entry name" value="RX-CC_like"/>
    <property type="match status" value="1"/>
</dbReference>
<evidence type="ECO:0000256" key="5">
    <source>
        <dbReference type="ARBA" id="ARBA00022821"/>
    </source>
</evidence>
<reference evidence="14" key="1">
    <citation type="submission" date="2015-06" db="UniProtKB">
        <authorList>
            <consortium name="EnsemblPlants"/>
        </authorList>
    </citation>
    <scope>IDENTIFICATION</scope>
</reference>
<dbReference type="InterPro" id="IPR041118">
    <property type="entry name" value="Rx_N"/>
</dbReference>
<feature type="domain" description="Disease resistance R13L4/SHOC-2-like LRR" evidence="13">
    <location>
        <begin position="859"/>
        <end position="959"/>
    </location>
</feature>
<dbReference type="Gene3D" id="1.10.8.430">
    <property type="entry name" value="Helical domain of apoptotic protease-activating factors"/>
    <property type="match status" value="1"/>
</dbReference>
<dbReference type="InterPro" id="IPR038005">
    <property type="entry name" value="RX-like_CC"/>
</dbReference>
<keyword evidence="9" id="KW-0812">Transmembrane</keyword>
<feature type="compositionally biased region" description="Basic and acidic residues" evidence="8">
    <location>
        <begin position="375"/>
        <end position="386"/>
    </location>
</feature>
<feature type="domain" description="NB-ARC" evidence="10">
    <location>
        <begin position="461"/>
        <end position="644"/>
    </location>
</feature>
<dbReference type="EnsemblPlants" id="EMT09240">
    <property type="protein sequence ID" value="EMT09240"/>
    <property type="gene ID" value="F775_13556"/>
</dbReference>
<dbReference type="Gene3D" id="1.20.5.4130">
    <property type="match status" value="1"/>
</dbReference>
<feature type="compositionally biased region" description="Basic and acidic residues" evidence="8">
    <location>
        <begin position="357"/>
        <end position="366"/>
    </location>
</feature>
<dbReference type="InterPro" id="IPR044974">
    <property type="entry name" value="Disease_R_plants"/>
</dbReference>
<dbReference type="GO" id="GO:0002758">
    <property type="term" value="P:innate immune response-activating signaling pathway"/>
    <property type="evidence" value="ECO:0007669"/>
    <property type="project" value="UniProtKB-ARBA"/>
</dbReference>
<dbReference type="Pfam" id="PF00931">
    <property type="entry name" value="NB-ARC"/>
    <property type="match status" value="2"/>
</dbReference>
<keyword evidence="6 7" id="KW-0175">Coiled coil</keyword>
<dbReference type="Pfam" id="PF18052">
    <property type="entry name" value="Rx_N"/>
    <property type="match status" value="1"/>
</dbReference>
<dbReference type="Gene3D" id="1.10.10.10">
    <property type="entry name" value="Winged helix-like DNA-binding domain superfamily/Winged helix DNA-binding domain"/>
    <property type="match status" value="1"/>
</dbReference>
<dbReference type="PANTHER" id="PTHR23155">
    <property type="entry name" value="DISEASE RESISTANCE PROTEIN RP"/>
    <property type="match status" value="1"/>
</dbReference>
<evidence type="ECO:0000256" key="7">
    <source>
        <dbReference type="SAM" id="Coils"/>
    </source>
</evidence>
<name>M8B6K9_AEGTA</name>
<feature type="domain" description="Disease resistance protein winged helix" evidence="12">
    <location>
        <begin position="736"/>
        <end position="808"/>
    </location>
</feature>
<keyword evidence="9" id="KW-1133">Transmembrane helix</keyword>
<evidence type="ECO:0000256" key="6">
    <source>
        <dbReference type="ARBA" id="ARBA00023054"/>
    </source>
</evidence>
<evidence type="ECO:0000256" key="3">
    <source>
        <dbReference type="ARBA" id="ARBA00022737"/>
    </source>
</evidence>
<feature type="region of interest" description="Disordered" evidence="8">
    <location>
        <begin position="357"/>
        <end position="387"/>
    </location>
</feature>
<dbReference type="InterPro" id="IPR036388">
    <property type="entry name" value="WH-like_DNA-bd_sf"/>
</dbReference>
<dbReference type="InterPro" id="IPR058922">
    <property type="entry name" value="WHD_DRP"/>
</dbReference>
<evidence type="ECO:0000256" key="2">
    <source>
        <dbReference type="ARBA" id="ARBA00022614"/>
    </source>
</evidence>
<dbReference type="GO" id="GO:0009626">
    <property type="term" value="P:plant-type hypersensitive response"/>
    <property type="evidence" value="ECO:0007669"/>
    <property type="project" value="UniProtKB-ARBA"/>
</dbReference>
<dbReference type="Pfam" id="PF23598">
    <property type="entry name" value="LRR_14"/>
    <property type="match status" value="2"/>
</dbReference>
<dbReference type="SUPFAM" id="SSF52058">
    <property type="entry name" value="L domain-like"/>
    <property type="match status" value="1"/>
</dbReference>
<evidence type="ECO:0000259" key="10">
    <source>
        <dbReference type="Pfam" id="PF00931"/>
    </source>
</evidence>
<dbReference type="FunFam" id="1.10.10.10:FF:000322">
    <property type="entry name" value="Probable disease resistance protein At1g63360"/>
    <property type="match status" value="1"/>
</dbReference>
<protein>
    <submittedName>
        <fullName evidence="14">Disease resistance protein RPM1</fullName>
    </submittedName>
</protein>
<accession>M8B6K9</accession>
<feature type="domain" description="NB-ARC" evidence="10">
    <location>
        <begin position="183"/>
        <end position="332"/>
    </location>
</feature>
<feature type="region of interest" description="Disordered" evidence="8">
    <location>
        <begin position="535"/>
        <end position="563"/>
    </location>
</feature>
<dbReference type="InterPro" id="IPR032675">
    <property type="entry name" value="LRR_dom_sf"/>
</dbReference>
<dbReference type="PANTHER" id="PTHR23155:SF1114">
    <property type="entry name" value="OS02G0475500 PROTEIN"/>
    <property type="match status" value="1"/>
</dbReference>
<keyword evidence="3" id="KW-0677">Repeat</keyword>
<feature type="coiled-coil region" evidence="7">
    <location>
        <begin position="105"/>
        <end position="132"/>
    </location>
</feature>
<evidence type="ECO:0000256" key="4">
    <source>
        <dbReference type="ARBA" id="ARBA00022741"/>
    </source>
</evidence>
<comment type="similarity">
    <text evidence="1">Belongs to the disease resistance NB-LRR family.</text>
</comment>
<dbReference type="GO" id="GO:0043531">
    <property type="term" value="F:ADP binding"/>
    <property type="evidence" value="ECO:0007669"/>
    <property type="project" value="InterPro"/>
</dbReference>
<keyword evidence="2" id="KW-0433">Leucine-rich repeat</keyword>
<keyword evidence="4" id="KW-0547">Nucleotide-binding</keyword>
<dbReference type="Gene3D" id="3.40.50.300">
    <property type="entry name" value="P-loop containing nucleotide triphosphate hydrolases"/>
    <property type="match status" value="2"/>
</dbReference>
<organism evidence="14">
    <name type="scientific">Aegilops tauschii</name>
    <name type="common">Tausch's goatgrass</name>
    <name type="synonym">Aegilops squarrosa</name>
    <dbReference type="NCBI Taxonomy" id="37682"/>
    <lineage>
        <taxon>Eukaryota</taxon>
        <taxon>Viridiplantae</taxon>
        <taxon>Streptophyta</taxon>
        <taxon>Embryophyta</taxon>
        <taxon>Tracheophyta</taxon>
        <taxon>Spermatophyta</taxon>
        <taxon>Magnoliopsida</taxon>
        <taxon>Liliopsida</taxon>
        <taxon>Poales</taxon>
        <taxon>Poaceae</taxon>
        <taxon>BOP clade</taxon>
        <taxon>Pooideae</taxon>
        <taxon>Triticodae</taxon>
        <taxon>Triticeae</taxon>
        <taxon>Triticinae</taxon>
        <taxon>Aegilops</taxon>
    </lineage>
</organism>